<gene>
    <name evidence="3" type="ORF">SAMN02744037_01692</name>
</gene>
<protein>
    <submittedName>
        <fullName evidence="3">Putative amidase domain-containing protein</fullName>
    </submittedName>
</protein>
<evidence type="ECO:0000313" key="4">
    <source>
        <dbReference type="Proteomes" id="UP000242497"/>
    </source>
</evidence>
<evidence type="ECO:0000256" key="1">
    <source>
        <dbReference type="SAM" id="Phobius"/>
    </source>
</evidence>
<accession>A0A1M6PYL3</accession>
<dbReference type="Pfam" id="PF12671">
    <property type="entry name" value="Amidase_6"/>
    <property type="match status" value="1"/>
</dbReference>
<evidence type="ECO:0000313" key="3">
    <source>
        <dbReference type="EMBL" id="SHK13075.1"/>
    </source>
</evidence>
<feature type="transmembrane region" description="Helical" evidence="1">
    <location>
        <begin position="10"/>
        <end position="29"/>
    </location>
</feature>
<dbReference type="Proteomes" id="UP000242497">
    <property type="component" value="Unassembled WGS sequence"/>
</dbReference>
<dbReference type="PANTHER" id="PTHR40032">
    <property type="entry name" value="EXPORTED PROTEIN-RELATED"/>
    <property type="match status" value="1"/>
</dbReference>
<keyword evidence="1" id="KW-1133">Transmembrane helix</keyword>
<organism evidence="3 4">
    <name type="scientific">Tepidibacter formicigenes DSM 15518</name>
    <dbReference type="NCBI Taxonomy" id="1123349"/>
    <lineage>
        <taxon>Bacteria</taxon>
        <taxon>Bacillati</taxon>
        <taxon>Bacillota</taxon>
        <taxon>Clostridia</taxon>
        <taxon>Peptostreptococcales</taxon>
        <taxon>Peptostreptococcaceae</taxon>
        <taxon>Tepidibacter</taxon>
    </lineage>
</organism>
<name>A0A1M6PYL3_9FIRM</name>
<sequence length="368" mass="43036">MVIIIKKMKFIISITCLLVLSLMIVLFNFKPDIVTIFNEDEGSQILEEIFKSRNRALLDEDLNTLNNLYDKSTKYGVWAYEHELKKMKYLHKWANKQGIDFKDIRTKIKINRIKTINEGYSINFTASTEYEYVYENDPDNVNFFRIGTYHVLNTMIKEEGWIITKEWYTDPFADSLNLDEIESKDIKEYILSQQKSDSLQINERRKNAVNYADEFCGAAADEEYEFKYNKKYRNYNPLGGDCANFASQILYEGGNFRKTHKWNYDKSGGSKAWVNAQAFKDYMIYSGRASLISYGSYSKVYKASYKLLPGDFVAYEKKGKVTHISVVTGADSKGYALVNCHNTDRYRVPWDLGWSDKGIKFWLVRVHY</sequence>
<dbReference type="STRING" id="1123349.SAMN02744037_01692"/>
<feature type="domain" description="Putative amidase" evidence="2">
    <location>
        <begin position="204"/>
        <end position="363"/>
    </location>
</feature>
<dbReference type="EMBL" id="FRAE01000036">
    <property type="protein sequence ID" value="SHK13075.1"/>
    <property type="molecule type" value="Genomic_DNA"/>
</dbReference>
<proteinExistence type="predicted"/>
<dbReference type="AlphaFoldDB" id="A0A1M6PYL3"/>
<evidence type="ECO:0000259" key="2">
    <source>
        <dbReference type="Pfam" id="PF12671"/>
    </source>
</evidence>
<reference evidence="4" key="1">
    <citation type="submission" date="2016-11" db="EMBL/GenBank/DDBJ databases">
        <authorList>
            <person name="Varghese N."/>
            <person name="Submissions S."/>
        </authorList>
    </citation>
    <scope>NUCLEOTIDE SEQUENCE [LARGE SCALE GENOMIC DNA]</scope>
    <source>
        <strain evidence="4">DSM 15518</strain>
    </source>
</reference>
<keyword evidence="1" id="KW-0472">Membrane</keyword>
<keyword evidence="1" id="KW-0812">Transmembrane</keyword>
<dbReference type="RefSeq" id="WP_330390055.1">
    <property type="nucleotide sequence ID" value="NZ_FRAE01000036.1"/>
</dbReference>
<dbReference type="InterPro" id="IPR024301">
    <property type="entry name" value="Amidase_6"/>
</dbReference>
<dbReference type="PANTHER" id="PTHR40032:SF1">
    <property type="entry name" value="EXPORTED PROTEIN"/>
    <property type="match status" value="1"/>
</dbReference>
<keyword evidence="4" id="KW-1185">Reference proteome</keyword>